<evidence type="ECO:0000313" key="1">
    <source>
        <dbReference type="EMBL" id="KYG72909.1"/>
    </source>
</evidence>
<organism evidence="1 2">
    <name type="scientific">Roseivirga echinicomitans</name>
    <dbReference type="NCBI Taxonomy" id="296218"/>
    <lineage>
        <taxon>Bacteria</taxon>
        <taxon>Pseudomonadati</taxon>
        <taxon>Bacteroidota</taxon>
        <taxon>Cytophagia</taxon>
        <taxon>Cytophagales</taxon>
        <taxon>Roseivirgaceae</taxon>
        <taxon>Roseivirga</taxon>
    </lineage>
</organism>
<dbReference type="EMBL" id="LRDB01000050">
    <property type="protein sequence ID" value="KYG72909.1"/>
    <property type="molecule type" value="Genomic_DNA"/>
</dbReference>
<dbReference type="STRING" id="296218.AWN68_09425"/>
<sequence length="120" mass="13322">MKLRIQGNSIRVRLTQTEVNQLGEGVDCISKLDFPNGHRLSYQISVAAELGCTFSDNTITVLLPETEVRGWATSDQVGIKGDLSLENGDKLSILVEKDFKCLTERAEDESDLFPNPKESH</sequence>
<proteinExistence type="predicted"/>
<comment type="caution">
    <text evidence="1">The sequence shown here is derived from an EMBL/GenBank/DDBJ whole genome shotgun (WGS) entry which is preliminary data.</text>
</comment>
<gene>
    <name evidence="1" type="ORF">AWN68_09425</name>
</gene>
<dbReference type="RefSeq" id="WP_068417645.1">
    <property type="nucleotide sequence ID" value="NZ_LRDB01000050.1"/>
</dbReference>
<accession>A0A150X2G1</accession>
<dbReference type="OrthoDB" id="7060517at2"/>
<keyword evidence="2" id="KW-1185">Reference proteome</keyword>
<evidence type="ECO:0000313" key="2">
    <source>
        <dbReference type="Proteomes" id="UP000075615"/>
    </source>
</evidence>
<reference evidence="1 2" key="1">
    <citation type="submission" date="2016-01" db="EMBL/GenBank/DDBJ databases">
        <title>Genome sequencing of Roseivirga echinicomitans KMM 6058.</title>
        <authorList>
            <person name="Selvaratnam C."/>
            <person name="Thevarajoo S."/>
            <person name="Goh K.M."/>
            <person name="Ee R."/>
            <person name="Chan K.-G."/>
            <person name="Chong C.S."/>
        </authorList>
    </citation>
    <scope>NUCLEOTIDE SEQUENCE [LARGE SCALE GENOMIC DNA]</scope>
    <source>
        <strain evidence="1 2">KMM 6058</strain>
    </source>
</reference>
<dbReference type="Pfam" id="PF22668">
    <property type="entry name" value="DUF7009"/>
    <property type="match status" value="1"/>
</dbReference>
<dbReference type="AlphaFoldDB" id="A0A150X2G1"/>
<dbReference type="InterPro" id="IPR053825">
    <property type="entry name" value="DUF7009"/>
</dbReference>
<protein>
    <submittedName>
        <fullName evidence="1">Uncharacterized protein</fullName>
    </submittedName>
</protein>
<name>A0A150X2G1_9BACT</name>
<dbReference type="Proteomes" id="UP000075615">
    <property type="component" value="Unassembled WGS sequence"/>
</dbReference>